<evidence type="ECO:0000256" key="7">
    <source>
        <dbReference type="ARBA" id="ARBA00023288"/>
    </source>
</evidence>
<comment type="subcellular location">
    <subcellularLocation>
        <location evidence="1">Cell membrane</location>
        <topology evidence="1">Lipid-anchor</topology>
        <topology evidence="1">GPI-anchor</topology>
    </subcellularLocation>
</comment>
<sequence length="149" mass="15292">MGSRVFLVAAVLAMAVAAAGADVAADRAECSDKLVALATCLTFVQGQGQAPTPDCCGGLKTVLQTSPKCLCVLVKDRDDPGLDLKLNVTRALGLPAACSAPANISDCPSTSSTLKAQALRTATMKESGTICIIVSYGKRSSNRVHAHTE</sequence>
<evidence type="ECO:0000313" key="11">
    <source>
        <dbReference type="Proteomes" id="UP000015105"/>
    </source>
</evidence>
<dbReference type="InterPro" id="IPR043325">
    <property type="entry name" value="LTSS"/>
</dbReference>
<evidence type="ECO:0000313" key="10">
    <source>
        <dbReference type="EnsemblPlants" id="AET6Gv20670300.3"/>
    </source>
</evidence>
<dbReference type="PANTHER" id="PTHR33044">
    <property type="entry name" value="BIFUNCTIONAL INHIBITOR/LIPID-TRANSFER PROTEIN/SEED STORAGE 2S ALBUMIN SUPERFAMILY PROTEIN-RELATED"/>
    <property type="match status" value="1"/>
</dbReference>
<evidence type="ECO:0000256" key="2">
    <source>
        <dbReference type="ARBA" id="ARBA00009748"/>
    </source>
</evidence>
<dbReference type="GO" id="GO:0098552">
    <property type="term" value="C:side of membrane"/>
    <property type="evidence" value="ECO:0007669"/>
    <property type="project" value="UniProtKB-KW"/>
</dbReference>
<reference evidence="11" key="2">
    <citation type="journal article" date="2017" name="Nat. Plants">
        <title>The Aegilops tauschii genome reveals multiple impacts of transposons.</title>
        <authorList>
            <person name="Zhao G."/>
            <person name="Zou C."/>
            <person name="Li K."/>
            <person name="Wang K."/>
            <person name="Li T."/>
            <person name="Gao L."/>
            <person name="Zhang X."/>
            <person name="Wang H."/>
            <person name="Yang Z."/>
            <person name="Liu X."/>
            <person name="Jiang W."/>
            <person name="Mao L."/>
            <person name="Kong X."/>
            <person name="Jiao Y."/>
            <person name="Jia J."/>
        </authorList>
    </citation>
    <scope>NUCLEOTIDE SEQUENCE [LARGE SCALE GENOMIC DNA]</scope>
    <source>
        <strain evidence="11">cv. AL8/78</strain>
    </source>
</reference>
<dbReference type="InterPro" id="IPR036312">
    <property type="entry name" value="Bifun_inhib/LTP/seed_sf"/>
</dbReference>
<dbReference type="GO" id="GO:0005886">
    <property type="term" value="C:plasma membrane"/>
    <property type="evidence" value="ECO:0007669"/>
    <property type="project" value="UniProtKB-SubCell"/>
</dbReference>
<evidence type="ECO:0000256" key="1">
    <source>
        <dbReference type="ARBA" id="ARBA00004609"/>
    </source>
</evidence>
<dbReference type="SUPFAM" id="SSF47699">
    <property type="entry name" value="Bifunctional inhibitor/lipid-transfer protein/seed storage 2S albumin"/>
    <property type="match status" value="1"/>
</dbReference>
<comment type="similarity">
    <text evidence="2">Belongs to the plant LTP family.</text>
</comment>
<evidence type="ECO:0000256" key="8">
    <source>
        <dbReference type="SAM" id="SignalP"/>
    </source>
</evidence>
<feature type="domain" description="Bifunctional inhibitor/plant lipid transfer protein/seed storage helical" evidence="9">
    <location>
        <begin position="30"/>
        <end position="107"/>
    </location>
</feature>
<dbReference type="Gramene" id="AET6Gv20670300.3">
    <property type="protein sequence ID" value="AET6Gv20670300.3"/>
    <property type="gene ID" value="AET6Gv20670300"/>
</dbReference>
<keyword evidence="6" id="KW-0325">Glycoprotein</keyword>
<dbReference type="Proteomes" id="UP000015105">
    <property type="component" value="Chromosome 6D"/>
</dbReference>
<keyword evidence="4 8" id="KW-0732">Signal</keyword>
<dbReference type="GO" id="GO:0008289">
    <property type="term" value="F:lipid binding"/>
    <property type="evidence" value="ECO:0007669"/>
    <property type="project" value="InterPro"/>
</dbReference>
<dbReference type="InterPro" id="IPR000528">
    <property type="entry name" value="Plant_nsLTP"/>
</dbReference>
<dbReference type="CDD" id="cd00010">
    <property type="entry name" value="AAI_LTSS"/>
    <property type="match status" value="1"/>
</dbReference>
<keyword evidence="5" id="KW-1015">Disulfide bond</keyword>
<evidence type="ECO:0000256" key="6">
    <source>
        <dbReference type="ARBA" id="ARBA00023180"/>
    </source>
</evidence>
<name>A0A453PAD8_AEGTS</name>
<reference evidence="10" key="5">
    <citation type="journal article" date="2021" name="G3 (Bethesda)">
        <title>Aegilops tauschii genome assembly Aet v5.0 features greater sequence contiguity and improved annotation.</title>
        <authorList>
            <person name="Wang L."/>
            <person name="Zhu T."/>
            <person name="Rodriguez J.C."/>
            <person name="Deal K.R."/>
            <person name="Dubcovsky J."/>
            <person name="McGuire P.E."/>
            <person name="Lux T."/>
            <person name="Spannagl M."/>
            <person name="Mayer K.F.X."/>
            <person name="Baldrich P."/>
            <person name="Meyers B.C."/>
            <person name="Huo N."/>
            <person name="Gu Y.Q."/>
            <person name="Zhou H."/>
            <person name="Devos K.M."/>
            <person name="Bennetzen J.L."/>
            <person name="Unver T."/>
            <person name="Budak H."/>
            <person name="Gulick P.J."/>
            <person name="Galiba G."/>
            <person name="Kalapos B."/>
            <person name="Nelson D.R."/>
            <person name="Li P."/>
            <person name="You F.M."/>
            <person name="Luo M.C."/>
            <person name="Dvorak J."/>
        </authorList>
    </citation>
    <scope>NUCLEOTIDE SEQUENCE [LARGE SCALE GENOMIC DNA]</scope>
    <source>
        <strain evidence="10">cv. AL8/78</strain>
    </source>
</reference>
<dbReference type="InterPro" id="IPR016140">
    <property type="entry name" value="Bifunc_inhib/LTP/seed_store"/>
</dbReference>
<keyword evidence="3" id="KW-0472">Membrane</keyword>
<evidence type="ECO:0000259" key="9">
    <source>
        <dbReference type="SMART" id="SM00499"/>
    </source>
</evidence>
<reference evidence="10" key="4">
    <citation type="submission" date="2019-03" db="UniProtKB">
        <authorList>
            <consortium name="EnsemblPlants"/>
        </authorList>
    </citation>
    <scope>IDENTIFICATION</scope>
</reference>
<evidence type="ECO:0000256" key="4">
    <source>
        <dbReference type="ARBA" id="ARBA00022729"/>
    </source>
</evidence>
<dbReference type="FunFam" id="1.10.110.10:FF:000001">
    <property type="entry name" value="Bifunctional inhibitor/lipid-transfer protein/seed storage 2S albumin superfamily protein"/>
    <property type="match status" value="1"/>
</dbReference>
<dbReference type="EnsemblPlants" id="AET6Gv20670300.3">
    <property type="protein sequence ID" value="AET6Gv20670300.3"/>
    <property type="gene ID" value="AET6Gv20670300"/>
</dbReference>
<keyword evidence="11" id="KW-1185">Reference proteome</keyword>
<evidence type="ECO:0000256" key="5">
    <source>
        <dbReference type="ARBA" id="ARBA00023157"/>
    </source>
</evidence>
<dbReference type="Gene3D" id="1.10.110.10">
    <property type="entry name" value="Plant lipid-transfer and hydrophobic proteins"/>
    <property type="match status" value="1"/>
</dbReference>
<accession>A0A453PAD8</accession>
<organism evidence="10 11">
    <name type="scientific">Aegilops tauschii subsp. strangulata</name>
    <name type="common">Goatgrass</name>
    <dbReference type="NCBI Taxonomy" id="200361"/>
    <lineage>
        <taxon>Eukaryota</taxon>
        <taxon>Viridiplantae</taxon>
        <taxon>Streptophyta</taxon>
        <taxon>Embryophyta</taxon>
        <taxon>Tracheophyta</taxon>
        <taxon>Spermatophyta</taxon>
        <taxon>Magnoliopsida</taxon>
        <taxon>Liliopsida</taxon>
        <taxon>Poales</taxon>
        <taxon>Poaceae</taxon>
        <taxon>BOP clade</taxon>
        <taxon>Pooideae</taxon>
        <taxon>Triticodae</taxon>
        <taxon>Triticeae</taxon>
        <taxon>Triticinae</taxon>
        <taxon>Aegilops</taxon>
    </lineage>
</organism>
<protein>
    <recommendedName>
        <fullName evidence="9">Bifunctional inhibitor/plant lipid transfer protein/seed storage helical domain-containing protein</fullName>
    </recommendedName>
</protein>
<dbReference type="SMART" id="SM00499">
    <property type="entry name" value="AAI"/>
    <property type="match status" value="1"/>
</dbReference>
<evidence type="ECO:0000256" key="3">
    <source>
        <dbReference type="ARBA" id="ARBA00022622"/>
    </source>
</evidence>
<feature type="chain" id="PRO_5019564739" description="Bifunctional inhibitor/plant lipid transfer protein/seed storage helical domain-containing protein" evidence="8">
    <location>
        <begin position="22"/>
        <end position="149"/>
    </location>
</feature>
<dbReference type="GO" id="GO:0006869">
    <property type="term" value="P:lipid transport"/>
    <property type="evidence" value="ECO:0007669"/>
    <property type="project" value="InterPro"/>
</dbReference>
<dbReference type="Pfam" id="PF14368">
    <property type="entry name" value="LTP_2"/>
    <property type="match status" value="1"/>
</dbReference>
<keyword evidence="7" id="KW-0449">Lipoprotein</keyword>
<dbReference type="AlphaFoldDB" id="A0A453PAD8"/>
<keyword evidence="3" id="KW-0336">GPI-anchor</keyword>
<reference evidence="10" key="3">
    <citation type="journal article" date="2017" name="Nature">
        <title>Genome sequence of the progenitor of the wheat D genome Aegilops tauschii.</title>
        <authorList>
            <person name="Luo M.C."/>
            <person name="Gu Y.Q."/>
            <person name="Puiu D."/>
            <person name="Wang H."/>
            <person name="Twardziok S.O."/>
            <person name="Deal K.R."/>
            <person name="Huo N."/>
            <person name="Zhu T."/>
            <person name="Wang L."/>
            <person name="Wang Y."/>
            <person name="McGuire P.E."/>
            <person name="Liu S."/>
            <person name="Long H."/>
            <person name="Ramasamy R.K."/>
            <person name="Rodriguez J.C."/>
            <person name="Van S.L."/>
            <person name="Yuan L."/>
            <person name="Wang Z."/>
            <person name="Xia Z."/>
            <person name="Xiao L."/>
            <person name="Anderson O.D."/>
            <person name="Ouyang S."/>
            <person name="Liang Y."/>
            <person name="Zimin A.V."/>
            <person name="Pertea G."/>
            <person name="Qi P."/>
            <person name="Bennetzen J.L."/>
            <person name="Dai X."/>
            <person name="Dawson M.W."/>
            <person name="Muller H.G."/>
            <person name="Kugler K."/>
            <person name="Rivarola-Duarte L."/>
            <person name="Spannagl M."/>
            <person name="Mayer K.F.X."/>
            <person name="Lu F.H."/>
            <person name="Bevan M.W."/>
            <person name="Leroy P."/>
            <person name="Li P."/>
            <person name="You F.M."/>
            <person name="Sun Q."/>
            <person name="Liu Z."/>
            <person name="Lyons E."/>
            <person name="Wicker T."/>
            <person name="Salzberg S.L."/>
            <person name="Devos K.M."/>
            <person name="Dvorak J."/>
        </authorList>
    </citation>
    <scope>NUCLEOTIDE SEQUENCE [LARGE SCALE GENOMIC DNA]</scope>
    <source>
        <strain evidence="10">cv. AL8/78</strain>
    </source>
</reference>
<feature type="signal peptide" evidence="8">
    <location>
        <begin position="1"/>
        <end position="21"/>
    </location>
</feature>
<proteinExistence type="inferred from homology"/>
<reference evidence="11" key="1">
    <citation type="journal article" date="2014" name="Science">
        <title>Ancient hybridizations among the ancestral genomes of bread wheat.</title>
        <authorList>
            <consortium name="International Wheat Genome Sequencing Consortium,"/>
            <person name="Marcussen T."/>
            <person name="Sandve S.R."/>
            <person name="Heier L."/>
            <person name="Spannagl M."/>
            <person name="Pfeifer M."/>
            <person name="Jakobsen K.S."/>
            <person name="Wulff B.B."/>
            <person name="Steuernagel B."/>
            <person name="Mayer K.F."/>
            <person name="Olsen O.A."/>
        </authorList>
    </citation>
    <scope>NUCLEOTIDE SEQUENCE [LARGE SCALE GENOMIC DNA]</scope>
    <source>
        <strain evidence="11">cv. AL8/78</strain>
    </source>
</reference>
<dbReference type="PRINTS" id="PR00382">
    <property type="entry name" value="LIPIDTRNSFER"/>
</dbReference>